<dbReference type="PANTHER" id="PTHR21008">
    <property type="entry name" value="S-ADENOSYLMETHIONINE SENSOR UPSTREAM OF MTORC1-RELATED"/>
    <property type="match status" value="1"/>
</dbReference>
<dbReference type="AlphaFoldDB" id="A0A9P6MJM4"/>
<dbReference type="InterPro" id="IPR021867">
    <property type="entry name" value="Bmt2/SAMTOR"/>
</dbReference>
<dbReference type="Pfam" id="PF11968">
    <property type="entry name" value="Bmt2"/>
    <property type="match status" value="1"/>
</dbReference>
<feature type="compositionally biased region" description="Low complexity" evidence="5">
    <location>
        <begin position="33"/>
        <end position="46"/>
    </location>
</feature>
<evidence type="ECO:0000256" key="3">
    <source>
        <dbReference type="ARBA" id="ARBA00022691"/>
    </source>
</evidence>
<comment type="function">
    <text evidence="4">S-adenosyl-L-methionine-dependent methyltransferase that specifically methylates the N(1) position of an adenine present in helix 65 in 25S rRNA.</text>
</comment>
<keyword evidence="4" id="KW-0539">Nucleus</keyword>
<feature type="binding site" evidence="4">
    <location>
        <position position="213"/>
    </location>
    <ligand>
        <name>S-adenosyl-L-methionine</name>
        <dbReference type="ChEBI" id="CHEBI:59789"/>
    </ligand>
</feature>
<feature type="compositionally biased region" description="Basic residues" evidence="5">
    <location>
        <begin position="21"/>
        <end position="32"/>
    </location>
</feature>
<dbReference type="HAMAP" id="MF_03044">
    <property type="entry name" value="BMT2"/>
    <property type="match status" value="1"/>
</dbReference>
<comment type="subcellular location">
    <subcellularLocation>
        <location evidence="4">Nucleus</location>
        <location evidence="4">Nucleolus</location>
    </subcellularLocation>
</comment>
<proteinExistence type="inferred from homology"/>
<protein>
    <recommendedName>
        <fullName evidence="4">25S rRNA adenine-N(1) methyltransferase</fullName>
        <ecNumber evidence="4">2.1.1.-</ecNumber>
    </recommendedName>
</protein>
<keyword evidence="7" id="KW-1185">Reference proteome</keyword>
<comment type="similarity">
    <text evidence="4">Belongs to the BMT2 family.</text>
</comment>
<dbReference type="OrthoDB" id="5954793at2759"/>
<dbReference type="InterPro" id="IPR029063">
    <property type="entry name" value="SAM-dependent_MTases_sf"/>
</dbReference>
<dbReference type="PANTHER" id="PTHR21008:SF1">
    <property type="entry name" value="25S RRNA (ADENINE(2142)-N(1))-METHYLTRANSFERASE"/>
    <property type="match status" value="1"/>
</dbReference>
<reference evidence="6" key="1">
    <citation type="journal article" date="2020" name="Fungal Divers.">
        <title>Resolving the Mortierellaceae phylogeny through synthesis of multi-gene phylogenetics and phylogenomics.</title>
        <authorList>
            <person name="Vandepol N."/>
            <person name="Liber J."/>
            <person name="Desiro A."/>
            <person name="Na H."/>
            <person name="Kennedy M."/>
            <person name="Barry K."/>
            <person name="Grigoriev I.V."/>
            <person name="Miller A.N."/>
            <person name="O'Donnell K."/>
            <person name="Stajich J.E."/>
            <person name="Bonito G."/>
        </authorList>
    </citation>
    <scope>NUCLEOTIDE SEQUENCE</scope>
    <source>
        <strain evidence="6">MES-2147</strain>
    </source>
</reference>
<dbReference type="GO" id="GO:0016433">
    <property type="term" value="F:rRNA (adenine) methyltransferase activity"/>
    <property type="evidence" value="ECO:0007669"/>
    <property type="project" value="UniProtKB-UniRule"/>
</dbReference>
<evidence type="ECO:0000313" key="6">
    <source>
        <dbReference type="EMBL" id="KAG0003767.1"/>
    </source>
</evidence>
<gene>
    <name evidence="6" type="ORF">BGZ65_001371</name>
</gene>
<evidence type="ECO:0000256" key="4">
    <source>
        <dbReference type="HAMAP-Rule" id="MF_03044"/>
    </source>
</evidence>
<feature type="binding site" evidence="4">
    <location>
        <position position="233"/>
    </location>
    <ligand>
        <name>S-adenosyl-L-methionine</name>
        <dbReference type="ChEBI" id="CHEBI:59789"/>
    </ligand>
</feature>
<name>A0A9P6MJM4_9FUNG</name>
<evidence type="ECO:0000256" key="1">
    <source>
        <dbReference type="ARBA" id="ARBA00022603"/>
    </source>
</evidence>
<sequence length="383" mass="42731">MSVILDTLMLNTRQVVMTVNKPKRPANKRRKTPVTAAAPVAGTRTGSGAEKKAEISAATDTDAMSLLLSLTPSGAETTSATSSLLTVKNTKAVPQQKTSLATAQLIRRYHVLNKELSKCLARIDNARSRQLSTRNSPKTLTPEQRAADLARIAEIRQEMDDLGGLDMYQKASTLGQSKQRGGDSSKWLISIFKSYHPQLNRKTSLRLRLLDIGALSPHNYQKHSSWIHATTIDLNPQDPLITKMDFLEMPMPSSPEELFDIVCLSLVVNFVGDPTQRGEILRRSTRFLVSGTGVLYLVLPLPCIQNSRYMDHELLLEMMISLGYTTLIKHHFARKLAYYAFQLDDGPTDKNLDSSATRTTQSLFPKKLRHDKPNRNNFCIILA</sequence>
<keyword evidence="2 4" id="KW-0808">Transferase</keyword>
<evidence type="ECO:0000256" key="5">
    <source>
        <dbReference type="SAM" id="MobiDB-lite"/>
    </source>
</evidence>
<organism evidence="6 7">
    <name type="scientific">Modicella reniformis</name>
    <dbReference type="NCBI Taxonomy" id="1440133"/>
    <lineage>
        <taxon>Eukaryota</taxon>
        <taxon>Fungi</taxon>
        <taxon>Fungi incertae sedis</taxon>
        <taxon>Mucoromycota</taxon>
        <taxon>Mortierellomycotina</taxon>
        <taxon>Mortierellomycetes</taxon>
        <taxon>Mortierellales</taxon>
        <taxon>Mortierellaceae</taxon>
        <taxon>Modicella</taxon>
    </lineage>
</organism>
<keyword evidence="3 4" id="KW-0949">S-adenosyl-L-methionine</keyword>
<comment type="caution">
    <text evidence="6">The sequence shown here is derived from an EMBL/GenBank/DDBJ whole genome shotgun (WGS) entry which is preliminary data.</text>
</comment>
<feature type="region of interest" description="Disordered" evidence="5">
    <location>
        <begin position="21"/>
        <end position="51"/>
    </location>
</feature>
<accession>A0A9P6MJM4</accession>
<dbReference type="GO" id="GO:0005730">
    <property type="term" value="C:nucleolus"/>
    <property type="evidence" value="ECO:0007669"/>
    <property type="project" value="UniProtKB-SubCell"/>
</dbReference>
<evidence type="ECO:0000256" key="2">
    <source>
        <dbReference type="ARBA" id="ARBA00022679"/>
    </source>
</evidence>
<dbReference type="EC" id="2.1.1.-" evidence="4"/>
<dbReference type="SUPFAM" id="SSF53335">
    <property type="entry name" value="S-adenosyl-L-methionine-dependent methyltransferases"/>
    <property type="match status" value="1"/>
</dbReference>
<keyword evidence="1 4" id="KW-0489">Methyltransferase</keyword>
<dbReference type="Proteomes" id="UP000749646">
    <property type="component" value="Unassembled WGS sequence"/>
</dbReference>
<evidence type="ECO:0000313" key="7">
    <source>
        <dbReference type="Proteomes" id="UP000749646"/>
    </source>
</evidence>
<dbReference type="EMBL" id="JAAAHW010000321">
    <property type="protein sequence ID" value="KAG0003767.1"/>
    <property type="molecule type" value="Genomic_DNA"/>
</dbReference>